<gene>
    <name evidence="2" type="ORF">GCM10008170_36080</name>
    <name evidence="3" type="ORF">JOD31_003449</name>
</gene>
<dbReference type="Proteomes" id="UP000758856">
    <property type="component" value="Unassembled WGS sequence"/>
</dbReference>
<evidence type="ECO:0000256" key="1">
    <source>
        <dbReference type="ARBA" id="ARBA00022801"/>
    </source>
</evidence>
<evidence type="ECO:0000313" key="5">
    <source>
        <dbReference type="Proteomes" id="UP001143400"/>
    </source>
</evidence>
<dbReference type="InterPro" id="IPR023365">
    <property type="entry name" value="Sortase_dom-sf"/>
</dbReference>
<sequence>MTRRRLSLRTALVAVLTLAGLTLAAQGLWIPAKAALAQVLLDRAFARTLSEGRPEKAWSWADTWPVARISVPRLGRSAVALSGVSGEALAFGPGWAPGTPEAGDDGVAVYAAHRDTHFAFLADLVVGDLIEVTRRDGRTARFRMTGARVALWDRSGIDPHAAGRGLALATCWPFGARTSGPLRYVVEATAVEEDAAVTASAERRP</sequence>
<dbReference type="CDD" id="cd05828">
    <property type="entry name" value="Sortase_D_1"/>
    <property type="match status" value="1"/>
</dbReference>
<dbReference type="InterPro" id="IPR005754">
    <property type="entry name" value="Sortase"/>
</dbReference>
<dbReference type="AlphaFoldDB" id="A0A9W6IW35"/>
<proteinExistence type="predicted"/>
<dbReference type="GO" id="GO:0016787">
    <property type="term" value="F:hydrolase activity"/>
    <property type="evidence" value="ECO:0007669"/>
    <property type="project" value="UniProtKB-KW"/>
</dbReference>
<dbReference type="EMBL" id="BSFF01000010">
    <property type="protein sequence ID" value="GLK57588.1"/>
    <property type="molecule type" value="Genomic_DNA"/>
</dbReference>
<dbReference type="NCBIfam" id="TIGR03784">
    <property type="entry name" value="marine_sortase"/>
    <property type="match status" value="1"/>
</dbReference>
<organism evidence="2 5">
    <name type="scientific">Methylopila capsulata</name>
    <dbReference type="NCBI Taxonomy" id="61654"/>
    <lineage>
        <taxon>Bacteria</taxon>
        <taxon>Pseudomonadati</taxon>
        <taxon>Pseudomonadota</taxon>
        <taxon>Alphaproteobacteria</taxon>
        <taxon>Hyphomicrobiales</taxon>
        <taxon>Methylopilaceae</taxon>
        <taxon>Methylopila</taxon>
    </lineage>
</organism>
<dbReference type="Proteomes" id="UP001143400">
    <property type="component" value="Unassembled WGS sequence"/>
</dbReference>
<dbReference type="InterPro" id="IPR022445">
    <property type="entry name" value="Sortase_proteobact_type"/>
</dbReference>
<evidence type="ECO:0000313" key="3">
    <source>
        <dbReference type="EMBL" id="MBM7853198.1"/>
    </source>
</evidence>
<dbReference type="RefSeq" id="WP_204951649.1">
    <property type="nucleotide sequence ID" value="NZ_BSFF01000010.1"/>
</dbReference>
<reference evidence="2" key="1">
    <citation type="journal article" date="2014" name="Int. J. Syst. Evol. Microbiol.">
        <title>Complete genome sequence of Corynebacterium casei LMG S-19264T (=DSM 44701T), isolated from a smear-ripened cheese.</title>
        <authorList>
            <consortium name="US DOE Joint Genome Institute (JGI-PGF)"/>
            <person name="Walter F."/>
            <person name="Albersmeier A."/>
            <person name="Kalinowski J."/>
            <person name="Ruckert C."/>
        </authorList>
    </citation>
    <scope>NUCLEOTIDE SEQUENCE</scope>
    <source>
        <strain evidence="2">VKM B-1606</strain>
    </source>
</reference>
<dbReference type="InterPro" id="IPR041999">
    <property type="entry name" value="Sortase_D_1"/>
</dbReference>
<name>A0A9W6IW35_9HYPH</name>
<protein>
    <submittedName>
        <fullName evidence="2">Class GN sortase</fullName>
    </submittedName>
    <submittedName>
        <fullName evidence="3">Sortase A</fullName>
        <ecNumber evidence="3">3.4.22.70</ecNumber>
    </submittedName>
</protein>
<keyword evidence="1 3" id="KW-0378">Hydrolase</keyword>
<evidence type="ECO:0000313" key="4">
    <source>
        <dbReference type="Proteomes" id="UP000758856"/>
    </source>
</evidence>
<dbReference type="SUPFAM" id="SSF63817">
    <property type="entry name" value="Sortase"/>
    <property type="match status" value="1"/>
</dbReference>
<evidence type="ECO:0000313" key="2">
    <source>
        <dbReference type="EMBL" id="GLK57588.1"/>
    </source>
</evidence>
<dbReference type="Gene3D" id="2.40.260.10">
    <property type="entry name" value="Sortase"/>
    <property type="match status" value="1"/>
</dbReference>
<dbReference type="Pfam" id="PF04203">
    <property type="entry name" value="Sortase"/>
    <property type="match status" value="1"/>
</dbReference>
<dbReference type="EMBL" id="JAFBCY010000004">
    <property type="protein sequence ID" value="MBM7853198.1"/>
    <property type="molecule type" value="Genomic_DNA"/>
</dbReference>
<keyword evidence="4" id="KW-1185">Reference proteome</keyword>
<reference evidence="3 4" key="2">
    <citation type="submission" date="2021-01" db="EMBL/GenBank/DDBJ databases">
        <title>Genomic Encyclopedia of Type Strains, Phase IV (KMG-IV): sequencing the most valuable type-strain genomes for metagenomic binning, comparative biology and taxonomic classification.</title>
        <authorList>
            <person name="Goeker M."/>
        </authorList>
    </citation>
    <scope>NUCLEOTIDE SEQUENCE [LARGE SCALE GENOMIC DNA]</scope>
    <source>
        <strain evidence="3 4">DSM 6130</strain>
    </source>
</reference>
<accession>A0A9W6IW35</accession>
<reference evidence="2" key="3">
    <citation type="submission" date="2023-01" db="EMBL/GenBank/DDBJ databases">
        <authorList>
            <person name="Sun Q."/>
            <person name="Evtushenko L."/>
        </authorList>
    </citation>
    <scope>NUCLEOTIDE SEQUENCE</scope>
    <source>
        <strain evidence="2">VKM B-1606</strain>
    </source>
</reference>
<comment type="caution">
    <text evidence="2">The sequence shown here is derived from an EMBL/GenBank/DDBJ whole genome shotgun (WGS) entry which is preliminary data.</text>
</comment>
<dbReference type="EC" id="3.4.22.70" evidence="3"/>